<comment type="similarity">
    <text evidence="1">Belongs to the FlgM family.</text>
</comment>
<dbReference type="RefSeq" id="WP_169803150.1">
    <property type="nucleotide sequence ID" value="NZ_CP126114.1"/>
</dbReference>
<evidence type="ECO:0000256" key="2">
    <source>
        <dbReference type="ARBA" id="ARBA00017823"/>
    </source>
</evidence>
<evidence type="ECO:0000256" key="1">
    <source>
        <dbReference type="ARBA" id="ARBA00005322"/>
    </source>
</evidence>
<keyword evidence="6" id="KW-0804">Transcription</keyword>
<dbReference type="InterPro" id="IPR035890">
    <property type="entry name" value="Anti-sigma-28_factor_FlgM_sf"/>
</dbReference>
<keyword evidence="4" id="KW-1005">Bacterial flagellum biogenesis</keyword>
<name>A0AA95MQD5_9BACI</name>
<keyword evidence="9" id="KW-1185">Reference proteome</keyword>
<evidence type="ECO:0000256" key="5">
    <source>
        <dbReference type="ARBA" id="ARBA00023015"/>
    </source>
</evidence>
<keyword evidence="5" id="KW-0805">Transcription regulation</keyword>
<keyword evidence="8" id="KW-0969">Cilium</keyword>
<evidence type="ECO:0000259" key="7">
    <source>
        <dbReference type="Pfam" id="PF04316"/>
    </source>
</evidence>
<sequence>MKINNVNQINRIGAVYNAYQKNNEQPKKATGEKKVQFEQVELSSEAQKQIHQEKAEKIAHLKQQIANGTYQVDSGKVAEKLLAFWKSGAKIDE</sequence>
<dbReference type="GO" id="GO:0044781">
    <property type="term" value="P:bacterial-type flagellum organization"/>
    <property type="evidence" value="ECO:0007669"/>
    <property type="project" value="UniProtKB-KW"/>
</dbReference>
<accession>A0AA95MQD5</accession>
<reference evidence="8" key="1">
    <citation type="submission" date="2023-05" db="EMBL/GenBank/DDBJ databases">
        <title>Comparative genomics of Bacillaceae isolates and their secondary metabolite potential.</title>
        <authorList>
            <person name="Song L."/>
            <person name="Nielsen L.J."/>
            <person name="Mohite O."/>
            <person name="Xu X."/>
            <person name="Weber T."/>
            <person name="Kovacs A.T."/>
        </authorList>
    </citation>
    <scope>NUCLEOTIDE SEQUENCE</scope>
    <source>
        <strain evidence="8">XLM17</strain>
    </source>
</reference>
<evidence type="ECO:0000256" key="4">
    <source>
        <dbReference type="ARBA" id="ARBA00022795"/>
    </source>
</evidence>
<evidence type="ECO:0000256" key="6">
    <source>
        <dbReference type="ARBA" id="ARBA00023163"/>
    </source>
</evidence>
<keyword evidence="8" id="KW-0966">Cell projection</keyword>
<feature type="domain" description="Anti-sigma-28 factor FlgM C-terminal" evidence="7">
    <location>
        <begin position="39"/>
        <end position="82"/>
    </location>
</feature>
<dbReference type="AlphaFoldDB" id="A0AA95MQD5"/>
<proteinExistence type="inferred from homology"/>
<dbReference type="KEGG" id="nnv:QNH39_11340"/>
<keyword evidence="3" id="KW-0678">Repressor</keyword>
<evidence type="ECO:0000313" key="8">
    <source>
        <dbReference type="EMBL" id="WHY88387.1"/>
    </source>
</evidence>
<dbReference type="InterPro" id="IPR007412">
    <property type="entry name" value="FlgM"/>
</dbReference>
<dbReference type="Pfam" id="PF04316">
    <property type="entry name" value="FlgM"/>
    <property type="match status" value="1"/>
</dbReference>
<evidence type="ECO:0000256" key="3">
    <source>
        <dbReference type="ARBA" id="ARBA00022491"/>
    </source>
</evidence>
<organism evidence="8 9">
    <name type="scientific">Neobacillus novalis</name>
    <dbReference type="NCBI Taxonomy" id="220687"/>
    <lineage>
        <taxon>Bacteria</taxon>
        <taxon>Bacillati</taxon>
        <taxon>Bacillota</taxon>
        <taxon>Bacilli</taxon>
        <taxon>Bacillales</taxon>
        <taxon>Bacillaceae</taxon>
        <taxon>Neobacillus</taxon>
    </lineage>
</organism>
<protein>
    <recommendedName>
        <fullName evidence="2">Negative regulator of flagellin synthesis</fullName>
    </recommendedName>
</protein>
<dbReference type="InterPro" id="IPR031316">
    <property type="entry name" value="FlgM_C"/>
</dbReference>
<dbReference type="SUPFAM" id="SSF101498">
    <property type="entry name" value="Anti-sigma factor FlgM"/>
    <property type="match status" value="1"/>
</dbReference>
<dbReference type="GO" id="GO:0045892">
    <property type="term" value="P:negative regulation of DNA-templated transcription"/>
    <property type="evidence" value="ECO:0007669"/>
    <property type="project" value="InterPro"/>
</dbReference>
<dbReference type="Proteomes" id="UP001178288">
    <property type="component" value="Chromosome"/>
</dbReference>
<evidence type="ECO:0000313" key="9">
    <source>
        <dbReference type="Proteomes" id="UP001178288"/>
    </source>
</evidence>
<dbReference type="EMBL" id="CP126114">
    <property type="protein sequence ID" value="WHY88387.1"/>
    <property type="molecule type" value="Genomic_DNA"/>
</dbReference>
<dbReference type="NCBIfam" id="TIGR03824">
    <property type="entry name" value="FlgM_jcvi"/>
    <property type="match status" value="1"/>
</dbReference>
<keyword evidence="8" id="KW-0282">Flagellum</keyword>
<gene>
    <name evidence="8" type="primary">flgM</name>
    <name evidence="8" type="ORF">QNH39_11340</name>
</gene>